<reference evidence="5" key="1">
    <citation type="submission" date="2016-10" db="EMBL/GenBank/DDBJ databases">
        <authorList>
            <person name="Varghese N."/>
            <person name="Submissions S."/>
        </authorList>
    </citation>
    <scope>NUCLEOTIDE SEQUENCE [LARGE SCALE GENOMIC DNA]</scope>
    <source>
        <strain evidence="5">CGMCC 1.7736</strain>
    </source>
</reference>
<feature type="transmembrane region" description="Helical" evidence="2">
    <location>
        <begin position="736"/>
        <end position="756"/>
    </location>
</feature>
<dbReference type="Gene3D" id="1.10.287.70">
    <property type="match status" value="1"/>
</dbReference>
<proteinExistence type="predicted"/>
<keyword evidence="2" id="KW-0812">Transmembrane</keyword>
<accession>A0A1I6J6X6</accession>
<evidence type="ECO:0000313" key="4">
    <source>
        <dbReference type="EMBL" id="SFR74729.1"/>
    </source>
</evidence>
<dbReference type="InterPro" id="IPR013099">
    <property type="entry name" value="K_chnl_dom"/>
</dbReference>
<dbReference type="STRING" id="553469.SAMN04487947_4135"/>
<feature type="compositionally biased region" description="Basic and acidic residues" evidence="1">
    <location>
        <begin position="61"/>
        <end position="79"/>
    </location>
</feature>
<dbReference type="Pfam" id="PF13576">
    <property type="entry name" value="Pentapeptide_3"/>
    <property type="match status" value="5"/>
</dbReference>
<keyword evidence="2" id="KW-1133">Transmembrane helix</keyword>
<dbReference type="InterPro" id="IPR001646">
    <property type="entry name" value="5peptide_repeat"/>
</dbReference>
<dbReference type="Gene3D" id="2.160.20.80">
    <property type="entry name" value="E3 ubiquitin-protein ligase SopA"/>
    <property type="match status" value="2"/>
</dbReference>
<keyword evidence="2" id="KW-0472">Membrane</keyword>
<evidence type="ECO:0000259" key="3">
    <source>
        <dbReference type="Pfam" id="PF07885"/>
    </source>
</evidence>
<name>A0A1I6J6X6_9EURY</name>
<feature type="compositionally biased region" description="Low complexity" evidence="1">
    <location>
        <begin position="31"/>
        <end position="60"/>
    </location>
</feature>
<dbReference type="Proteomes" id="UP000198531">
    <property type="component" value="Unassembled WGS sequence"/>
</dbReference>
<evidence type="ECO:0000256" key="1">
    <source>
        <dbReference type="SAM" id="MobiDB-lite"/>
    </source>
</evidence>
<feature type="transmembrane region" description="Helical" evidence="2">
    <location>
        <begin position="805"/>
        <end position="826"/>
    </location>
</feature>
<evidence type="ECO:0000256" key="2">
    <source>
        <dbReference type="SAM" id="Phobius"/>
    </source>
</evidence>
<feature type="domain" description="Potassium channel" evidence="3">
    <location>
        <begin position="776"/>
        <end position="828"/>
    </location>
</feature>
<sequence>MRHTDSTPEPDADGPDGAAIGSDDRNGAMTASDDGPADGADGAGASRAGTNGTAARNGADAARRRDAGDGDDERCRYTFDPSERTDASLRTTWECPHPAHADSDVCVFHMSADERTALDVRPQDVVDRLFENLHTDDPRLNEYVGATLPNLPLTYQQVDAETNHVLNFQHAEIGGIDLTHGRLDHGLNVREATLGRVTFEDATVTGDVEASGTVVTGELDTSEATFEQDVHFDGATFEATVTCDETTFREDTTFEDATFRGVVNFRNAATSGSSHVLADHVSFAGASFRDDAHFRQTDFQYVTFEDCTFEAAADFEHTNFHGDSVFHGCVFDRVADFDEARFSHDAGFKNVRFRDLAEFRGVAFDGGSRTTSDDVTFESAVFEGEADFKLARFRFADFKSAVCRGEWNLDRAAFDARAECHGLTVEGEANLRNVTFGAPAVFEEAQFEGNVAGVEATFEDDATFAAATFAGRVTFDEARFHGDTDFGAATFEDAARFRGATFEGGANYREQNCSFDEATFETDADFSGARFTRGSFWETTFEGTCTFREAAFSESGRFHVLPGTKPTCVDLTDATLRSGTIVESGGSVVPYDMTNTTVGDVRLEGEGAEGDLLDHFRFCLTDFDGFDFSNHHGYLERNDWTIHDFIENDATGNYAVELTDETIEETYRKAQSSANAVGDTPASREFEFKRYYYNRKKNADILRNEYSMNAWGRVKKAASVTLNLFMQVTCGYGNRLPRIAALTFLLPAVFGVFYVLGGPFETQAGVIWNAANPGEVLFDGLYYSYISFSTVGYGDVNPLGWAARLFAMSQGMLNGLFFTLLTFTLFKRVLGGS</sequence>
<keyword evidence="5" id="KW-1185">Reference proteome</keyword>
<dbReference type="AlphaFoldDB" id="A0A1I6J6X6"/>
<organism evidence="4 5">
    <name type="scientific">Halogeometricum rufum</name>
    <dbReference type="NCBI Taxonomy" id="553469"/>
    <lineage>
        <taxon>Archaea</taxon>
        <taxon>Methanobacteriati</taxon>
        <taxon>Methanobacteriota</taxon>
        <taxon>Stenosarchaea group</taxon>
        <taxon>Halobacteria</taxon>
        <taxon>Halobacteriales</taxon>
        <taxon>Haloferacaceae</taxon>
        <taxon>Halogeometricum</taxon>
    </lineage>
</organism>
<dbReference type="RefSeq" id="WP_245778559.1">
    <property type="nucleotide sequence ID" value="NZ_FOYT01000006.1"/>
</dbReference>
<evidence type="ECO:0000313" key="5">
    <source>
        <dbReference type="Proteomes" id="UP000198531"/>
    </source>
</evidence>
<gene>
    <name evidence="4" type="ORF">SAMN04487947_4135</name>
</gene>
<dbReference type="Pfam" id="PF07885">
    <property type="entry name" value="Ion_trans_2"/>
    <property type="match status" value="1"/>
</dbReference>
<feature type="region of interest" description="Disordered" evidence="1">
    <location>
        <begin position="1"/>
        <end position="79"/>
    </location>
</feature>
<dbReference type="SUPFAM" id="SSF81324">
    <property type="entry name" value="Voltage-gated potassium channels"/>
    <property type="match status" value="1"/>
</dbReference>
<protein>
    <submittedName>
        <fullName evidence="4">Uncharacterized protein YjbI, contains pentapeptide repeats</fullName>
    </submittedName>
</protein>
<dbReference type="EMBL" id="FOYT01000006">
    <property type="protein sequence ID" value="SFR74729.1"/>
    <property type="molecule type" value="Genomic_DNA"/>
</dbReference>